<protein>
    <recommendedName>
        <fullName evidence="6">F-box domain-containing protein</fullName>
    </recommendedName>
</protein>
<evidence type="ECO:0008006" key="6">
    <source>
        <dbReference type="Google" id="ProtNLM"/>
    </source>
</evidence>
<evidence type="ECO:0000256" key="1">
    <source>
        <dbReference type="SAM" id="MobiDB-lite"/>
    </source>
</evidence>
<dbReference type="Proteomes" id="UP000249757">
    <property type="component" value="Unassembled WGS sequence"/>
</dbReference>
<sequence length="192" mass="21831">MPSLNDLPAEIIYAILPYTEPDLNPALSIYPLNALAATSRRLRDIVEEHARRQLKKHRNIIPPVKSRKACRRRWLGELCAFCKKNSKRRACFHPALICCTDCDREQFEKMTMTEALRTTGLSKQDLFTPSELHPNLPPLRTGLYPIYGGTATTLSTPDVLARKAYIKSLPRRRNKRPATGVPPGLEKRARQT</sequence>
<evidence type="ECO:0000313" key="2">
    <source>
        <dbReference type="EMBL" id="KAF7576648.1"/>
    </source>
</evidence>
<name>A0A5M9LSC1_9PLEO</name>
<gene>
    <name evidence="3" type="ORF">Ptr86124_000820</name>
    <name evidence="2" type="ORF">PtrM4_008880</name>
</gene>
<proteinExistence type="predicted"/>
<feature type="region of interest" description="Disordered" evidence="1">
    <location>
        <begin position="171"/>
        <end position="192"/>
    </location>
</feature>
<reference evidence="3" key="2">
    <citation type="submission" date="2021-05" db="EMBL/GenBank/DDBJ databases">
        <authorList>
            <person name="Moolhuijzen P.M."/>
            <person name="Moffat C.S."/>
        </authorList>
    </citation>
    <scope>NUCLEOTIDE SEQUENCE</scope>
    <source>
        <strain evidence="3">86-124</strain>
    </source>
</reference>
<accession>A0A5M9LSC1</accession>
<dbReference type="EMBL" id="NRDI02000001">
    <property type="protein sequence ID" value="KAI1520452.1"/>
    <property type="molecule type" value="Genomic_DNA"/>
</dbReference>
<comment type="caution">
    <text evidence="2">The sequence shown here is derived from an EMBL/GenBank/DDBJ whole genome shotgun (WGS) entry which is preliminary data.</text>
</comment>
<evidence type="ECO:0000313" key="3">
    <source>
        <dbReference type="EMBL" id="KAI1520452.1"/>
    </source>
</evidence>
<dbReference type="AlphaFoldDB" id="A0A5M9LSC1"/>
<reference evidence="5" key="4">
    <citation type="journal article" date="2022" name="Microb. Genom.">
        <title>A global pangenome for the wheat fungal pathogen Pyrenophora tritici-repentis and prediction of effector protein structural homology.</title>
        <authorList>
            <person name="Moolhuijzen P.M."/>
            <person name="See P.T."/>
            <person name="Shi G."/>
            <person name="Powell H.R."/>
            <person name="Cockram J."/>
            <person name="Jorgensen L.N."/>
            <person name="Benslimane H."/>
            <person name="Strelkov S.E."/>
            <person name="Turner J."/>
            <person name="Liu Z."/>
            <person name="Moffat C.S."/>
        </authorList>
    </citation>
    <scope>NUCLEOTIDE SEQUENCE [LARGE SCALE GENOMIC DNA]</scope>
</reference>
<evidence type="ECO:0000313" key="5">
    <source>
        <dbReference type="Proteomes" id="UP000249757"/>
    </source>
</evidence>
<keyword evidence="5" id="KW-1185">Reference proteome</keyword>
<organism evidence="2 4">
    <name type="scientific">Pyrenophora tritici-repentis</name>
    <dbReference type="NCBI Taxonomy" id="45151"/>
    <lineage>
        <taxon>Eukaryota</taxon>
        <taxon>Fungi</taxon>
        <taxon>Dikarya</taxon>
        <taxon>Ascomycota</taxon>
        <taxon>Pezizomycotina</taxon>
        <taxon>Dothideomycetes</taxon>
        <taxon>Pleosporomycetidae</taxon>
        <taxon>Pleosporales</taxon>
        <taxon>Pleosporineae</taxon>
        <taxon>Pleosporaceae</taxon>
        <taxon>Pyrenophora</taxon>
    </lineage>
</organism>
<evidence type="ECO:0000313" key="4">
    <source>
        <dbReference type="Proteomes" id="UP000245464"/>
    </source>
</evidence>
<reference evidence="2 4" key="1">
    <citation type="journal article" date="2018" name="BMC Genomics">
        <title>Comparative genomics of the wheat fungal pathogen Pyrenophora tritici-repentis reveals chromosomal variations and genome plasticity.</title>
        <authorList>
            <person name="Moolhuijzen P."/>
            <person name="See P.T."/>
            <person name="Hane J.K."/>
            <person name="Shi G."/>
            <person name="Liu Z."/>
            <person name="Oliver R.P."/>
            <person name="Moffat C.S."/>
        </authorList>
    </citation>
    <scope>NUCLEOTIDE SEQUENCE [LARGE SCALE GENOMIC DNA]</scope>
    <source>
        <strain evidence="2">M4</strain>
    </source>
</reference>
<dbReference type="Proteomes" id="UP000245464">
    <property type="component" value="Chromosome 1"/>
</dbReference>
<dbReference type="EMBL" id="NQIK02000001">
    <property type="protein sequence ID" value="KAF7576648.1"/>
    <property type="molecule type" value="Genomic_DNA"/>
</dbReference>
<reference evidence="3" key="3">
    <citation type="journal article" date="2022" name="bioRxiv">
        <title>A global pangenome for the wheat fungal pathogen Pyrenophora tritici-repentis and prediction of effector protein structural homology.</title>
        <authorList>
            <person name="Moolhuijzen P."/>
            <person name="See P.T."/>
            <person name="Shi G."/>
            <person name="Powell H.R."/>
            <person name="Cockram J."/>
            <person name="Jorgensen L.N."/>
            <person name="Benslimane H."/>
            <person name="Strelkov S.E."/>
            <person name="Turner J."/>
            <person name="Liu Z."/>
            <person name="Moffat C.S."/>
        </authorList>
    </citation>
    <scope>NUCLEOTIDE SEQUENCE</scope>
    <source>
        <strain evidence="3">86-124</strain>
    </source>
</reference>